<sequence>MVLNLFPTNNKAIVFSKGNFDRWGVPINDNRTGTEYNCIVLENTKLEKVPAGMDKYQGKEITFNAVVYFPEFVKVKSEDTIQYTDDLGQTHKRTVIQVQVKKDFGGSVLAVKAYV</sequence>
<name>A0A429ZNX6_9ENTE</name>
<dbReference type="EMBL" id="NGJT01000004">
    <property type="protein sequence ID" value="RST95376.1"/>
    <property type="molecule type" value="Genomic_DNA"/>
</dbReference>
<proteinExistence type="predicted"/>
<evidence type="ECO:0000313" key="2">
    <source>
        <dbReference type="Proteomes" id="UP000288490"/>
    </source>
</evidence>
<reference evidence="1 2" key="1">
    <citation type="submission" date="2017-05" db="EMBL/GenBank/DDBJ databases">
        <title>Vagococcus spp. assemblies.</title>
        <authorList>
            <person name="Gulvik C.A."/>
        </authorList>
    </citation>
    <scope>NUCLEOTIDE SEQUENCE [LARGE SCALE GENOMIC DNA]</scope>
    <source>
        <strain evidence="1 2">SS1994</strain>
    </source>
</reference>
<evidence type="ECO:0000313" key="1">
    <source>
        <dbReference type="EMBL" id="RST95376.1"/>
    </source>
</evidence>
<dbReference type="AlphaFoldDB" id="A0A429ZNX6"/>
<dbReference type="RefSeq" id="WP_125956783.1">
    <property type="nucleotide sequence ID" value="NZ_JAQEJV010000004.1"/>
</dbReference>
<protein>
    <submittedName>
        <fullName evidence="1">Uncharacterized protein</fullName>
    </submittedName>
</protein>
<dbReference type="Proteomes" id="UP000288490">
    <property type="component" value="Unassembled WGS sequence"/>
</dbReference>
<gene>
    <name evidence="1" type="ORF">CBF36_03840</name>
</gene>
<dbReference type="OrthoDB" id="2084015at2"/>
<organism evidence="1 2">
    <name type="scientific">Vagococcus bubulae</name>
    <dbReference type="NCBI Taxonomy" id="1977868"/>
    <lineage>
        <taxon>Bacteria</taxon>
        <taxon>Bacillati</taxon>
        <taxon>Bacillota</taxon>
        <taxon>Bacilli</taxon>
        <taxon>Lactobacillales</taxon>
        <taxon>Enterococcaceae</taxon>
        <taxon>Vagococcus</taxon>
    </lineage>
</organism>
<accession>A0A429ZNX6</accession>
<keyword evidence="2" id="KW-1185">Reference proteome</keyword>
<comment type="caution">
    <text evidence="1">The sequence shown here is derived from an EMBL/GenBank/DDBJ whole genome shotgun (WGS) entry which is preliminary data.</text>
</comment>